<dbReference type="InterPro" id="IPR004254">
    <property type="entry name" value="AdipoR/HlyIII-related"/>
</dbReference>
<evidence type="ECO:0000256" key="1">
    <source>
        <dbReference type="ARBA" id="ARBA00004141"/>
    </source>
</evidence>
<evidence type="ECO:0000256" key="3">
    <source>
        <dbReference type="ARBA" id="ARBA00022989"/>
    </source>
</evidence>
<dbReference type="GO" id="GO:0038023">
    <property type="term" value="F:signaling receptor activity"/>
    <property type="evidence" value="ECO:0007669"/>
    <property type="project" value="TreeGrafter"/>
</dbReference>
<name>A0A2I0XFC9_9ASPA</name>
<reference evidence="5 6" key="2">
    <citation type="journal article" date="2017" name="Nature">
        <title>The Apostasia genome and the evolution of orchids.</title>
        <authorList>
            <person name="Zhang G.Q."/>
            <person name="Liu K.W."/>
            <person name="Li Z."/>
            <person name="Lohaus R."/>
            <person name="Hsiao Y.Y."/>
            <person name="Niu S.C."/>
            <person name="Wang J.Y."/>
            <person name="Lin Y.C."/>
            <person name="Xu Q."/>
            <person name="Chen L.J."/>
            <person name="Yoshida K."/>
            <person name="Fujiwara S."/>
            <person name="Wang Z.W."/>
            <person name="Zhang Y.Q."/>
            <person name="Mitsuda N."/>
            <person name="Wang M."/>
            <person name="Liu G.H."/>
            <person name="Pecoraro L."/>
            <person name="Huang H.X."/>
            <person name="Xiao X.J."/>
            <person name="Lin M."/>
            <person name="Wu X.Y."/>
            <person name="Wu W.L."/>
            <person name="Chen Y.Y."/>
            <person name="Chang S.B."/>
            <person name="Sakamoto S."/>
            <person name="Ohme-Takagi M."/>
            <person name="Yagi M."/>
            <person name="Zeng S.J."/>
            <person name="Shen C.Y."/>
            <person name="Yeh C.M."/>
            <person name="Luo Y.B."/>
            <person name="Tsai W.C."/>
            <person name="Van de Peer Y."/>
            <person name="Liu Z.J."/>
        </authorList>
    </citation>
    <scope>NUCLEOTIDE SEQUENCE [LARGE SCALE GENOMIC DNA]</scope>
    <source>
        <tissue evidence="5">The whole plant</tissue>
    </source>
</reference>
<dbReference type="GO" id="GO:0009725">
    <property type="term" value="P:response to hormone"/>
    <property type="evidence" value="ECO:0007669"/>
    <property type="project" value="UniProtKB-ARBA"/>
</dbReference>
<keyword evidence="4" id="KW-0472">Membrane</keyword>
<reference evidence="5 6" key="1">
    <citation type="journal article" date="2016" name="Sci. Rep.">
        <title>The Dendrobium catenatum Lindl. genome sequence provides insights into polysaccharide synthase, floral development and adaptive evolution.</title>
        <authorList>
            <person name="Zhang G.Q."/>
            <person name="Xu Q."/>
            <person name="Bian C."/>
            <person name="Tsai W.C."/>
            <person name="Yeh C.M."/>
            <person name="Liu K.W."/>
            <person name="Yoshida K."/>
            <person name="Zhang L.S."/>
            <person name="Chang S.B."/>
            <person name="Chen F."/>
            <person name="Shi Y."/>
            <person name="Su Y.Y."/>
            <person name="Zhang Y.Q."/>
            <person name="Chen L.J."/>
            <person name="Yin Y."/>
            <person name="Lin M."/>
            <person name="Huang H."/>
            <person name="Deng H."/>
            <person name="Wang Z.W."/>
            <person name="Zhu S.L."/>
            <person name="Zhao X."/>
            <person name="Deng C."/>
            <person name="Niu S.C."/>
            <person name="Huang J."/>
            <person name="Wang M."/>
            <person name="Liu G.H."/>
            <person name="Yang H.J."/>
            <person name="Xiao X.J."/>
            <person name="Hsiao Y.Y."/>
            <person name="Wu W.L."/>
            <person name="Chen Y.Y."/>
            <person name="Mitsuda N."/>
            <person name="Ohme-Takagi M."/>
            <person name="Luo Y.B."/>
            <person name="Van de Peer Y."/>
            <person name="Liu Z.J."/>
        </authorList>
    </citation>
    <scope>NUCLEOTIDE SEQUENCE [LARGE SCALE GENOMIC DNA]</scope>
    <source>
        <tissue evidence="5">The whole plant</tissue>
    </source>
</reference>
<dbReference type="EMBL" id="KZ501937">
    <property type="protein sequence ID" value="PKU86599.1"/>
    <property type="molecule type" value="Genomic_DNA"/>
</dbReference>
<keyword evidence="3" id="KW-1133">Transmembrane helix</keyword>
<sequence length="122" mass="13939">MCLEATTMAASSMKMKKSSSFTKSSTQFLLSAPNNKRAKLDLVDYDSLPEFLKHNEFIVSYYRSEWPLKQTILSIFSVHNETLNIWTTVLSTVAPSTGAERRNCVEPLLKEEDFSIFILEYS</sequence>
<dbReference type="Proteomes" id="UP000233837">
    <property type="component" value="Unassembled WGS sequence"/>
</dbReference>
<dbReference type="PANTHER" id="PTHR20855">
    <property type="entry name" value="ADIPOR/PROGESTIN RECEPTOR-RELATED"/>
    <property type="match status" value="1"/>
</dbReference>
<gene>
    <name evidence="5" type="ORF">MA16_Dca023805</name>
</gene>
<organism evidence="5 6">
    <name type="scientific">Dendrobium catenatum</name>
    <dbReference type="NCBI Taxonomy" id="906689"/>
    <lineage>
        <taxon>Eukaryota</taxon>
        <taxon>Viridiplantae</taxon>
        <taxon>Streptophyta</taxon>
        <taxon>Embryophyta</taxon>
        <taxon>Tracheophyta</taxon>
        <taxon>Spermatophyta</taxon>
        <taxon>Magnoliopsida</taxon>
        <taxon>Liliopsida</taxon>
        <taxon>Asparagales</taxon>
        <taxon>Orchidaceae</taxon>
        <taxon>Epidendroideae</taxon>
        <taxon>Malaxideae</taxon>
        <taxon>Dendrobiinae</taxon>
        <taxon>Dendrobium</taxon>
    </lineage>
</organism>
<dbReference type="PANTHER" id="PTHR20855:SF113">
    <property type="entry name" value="HAEMOLYSIN-III RELATED FAMILY PROTEIN, EXPRESSED"/>
    <property type="match status" value="1"/>
</dbReference>
<evidence type="ECO:0000256" key="4">
    <source>
        <dbReference type="ARBA" id="ARBA00023136"/>
    </source>
</evidence>
<proteinExistence type="predicted"/>
<evidence type="ECO:0000313" key="6">
    <source>
        <dbReference type="Proteomes" id="UP000233837"/>
    </source>
</evidence>
<evidence type="ECO:0000313" key="5">
    <source>
        <dbReference type="EMBL" id="PKU86599.1"/>
    </source>
</evidence>
<evidence type="ECO:0000256" key="2">
    <source>
        <dbReference type="ARBA" id="ARBA00022692"/>
    </source>
</evidence>
<comment type="subcellular location">
    <subcellularLocation>
        <location evidence="1">Membrane</location>
        <topology evidence="1">Multi-pass membrane protein</topology>
    </subcellularLocation>
</comment>
<dbReference type="AlphaFoldDB" id="A0A2I0XFC9"/>
<accession>A0A2I0XFC9</accession>
<protein>
    <submittedName>
        <fullName evidence="5">Uncharacterized protein</fullName>
    </submittedName>
</protein>
<dbReference type="GO" id="GO:0016020">
    <property type="term" value="C:membrane"/>
    <property type="evidence" value="ECO:0007669"/>
    <property type="project" value="UniProtKB-SubCell"/>
</dbReference>
<dbReference type="GO" id="GO:0009744">
    <property type="term" value="P:response to sucrose"/>
    <property type="evidence" value="ECO:0007669"/>
    <property type="project" value="UniProtKB-ARBA"/>
</dbReference>
<keyword evidence="2" id="KW-0812">Transmembrane</keyword>
<keyword evidence="6" id="KW-1185">Reference proteome</keyword>